<dbReference type="Pfam" id="PF00903">
    <property type="entry name" value="Glyoxalase"/>
    <property type="match status" value="2"/>
</dbReference>
<dbReference type="PANTHER" id="PTHR33993">
    <property type="entry name" value="GLYOXALASE-RELATED"/>
    <property type="match status" value="1"/>
</dbReference>
<dbReference type="AlphaFoldDB" id="A0AAE6BAK6"/>
<protein>
    <submittedName>
        <fullName evidence="2">VOC family protein</fullName>
    </submittedName>
</protein>
<accession>A0AAE6BAK6</accession>
<dbReference type="InterPro" id="IPR004360">
    <property type="entry name" value="Glyas_Fos-R_dOase_dom"/>
</dbReference>
<dbReference type="CDD" id="cd07247">
    <property type="entry name" value="SgaA_N_like"/>
    <property type="match status" value="2"/>
</dbReference>
<organism evidence="2 3">
    <name type="scientific">Agrobacterium tumefaciens</name>
    <dbReference type="NCBI Taxonomy" id="358"/>
    <lineage>
        <taxon>Bacteria</taxon>
        <taxon>Pseudomonadati</taxon>
        <taxon>Pseudomonadota</taxon>
        <taxon>Alphaproteobacteria</taxon>
        <taxon>Hyphomicrobiales</taxon>
        <taxon>Rhizobiaceae</taxon>
        <taxon>Rhizobium/Agrobacterium group</taxon>
        <taxon>Agrobacterium</taxon>
        <taxon>Agrobacterium tumefaciens complex</taxon>
    </lineage>
</organism>
<dbReference type="InterPro" id="IPR029068">
    <property type="entry name" value="Glyas_Bleomycin-R_OHBP_Dase"/>
</dbReference>
<evidence type="ECO:0000313" key="2">
    <source>
        <dbReference type="EMBL" id="QCL78121.1"/>
    </source>
</evidence>
<dbReference type="Proteomes" id="UP000298579">
    <property type="component" value="Chromosome circular"/>
</dbReference>
<evidence type="ECO:0000313" key="3">
    <source>
        <dbReference type="Proteomes" id="UP000298579"/>
    </source>
</evidence>
<feature type="domain" description="VOC" evidence="1">
    <location>
        <begin position="142"/>
        <end position="258"/>
    </location>
</feature>
<reference evidence="2 3" key="1">
    <citation type="submission" date="2019-04" db="EMBL/GenBank/DDBJ databases">
        <title>Complete genome sequence of Agrobacterium tumefaciens CFBP5877.</title>
        <authorList>
            <person name="Huang Y.-Y."/>
            <person name="Chiang H.-Y."/>
            <person name="Chou L."/>
            <person name="Lai E.-M."/>
            <person name="Kuo C.-H."/>
        </authorList>
    </citation>
    <scope>NUCLEOTIDE SEQUENCE [LARGE SCALE GENOMIC DNA]</scope>
    <source>
        <strain evidence="2 3">CFBP5877</strain>
    </source>
</reference>
<feature type="domain" description="VOC" evidence="1">
    <location>
        <begin position="7"/>
        <end position="124"/>
    </location>
</feature>
<dbReference type="InterPro" id="IPR037523">
    <property type="entry name" value="VOC_core"/>
</dbReference>
<dbReference type="Gene3D" id="3.10.180.10">
    <property type="entry name" value="2,3-Dihydroxybiphenyl 1,2-Dioxygenase, domain 1"/>
    <property type="match status" value="2"/>
</dbReference>
<gene>
    <name evidence="2" type="ORF">CFBP5877_02850</name>
</gene>
<dbReference type="EMBL" id="CP039897">
    <property type="protein sequence ID" value="QCL78121.1"/>
    <property type="molecule type" value="Genomic_DNA"/>
</dbReference>
<dbReference type="RefSeq" id="WP_080825614.1">
    <property type="nucleotide sequence ID" value="NZ_CP039888.1"/>
</dbReference>
<dbReference type="InterPro" id="IPR052164">
    <property type="entry name" value="Anthracycline_SecMetBiosynth"/>
</dbReference>
<dbReference type="PROSITE" id="PS51819">
    <property type="entry name" value="VOC"/>
    <property type="match status" value="2"/>
</dbReference>
<dbReference type="PANTHER" id="PTHR33993:SF14">
    <property type="entry name" value="GB|AAF24581.1"/>
    <property type="match status" value="1"/>
</dbReference>
<name>A0AAE6BAK6_AGRTU</name>
<proteinExistence type="predicted"/>
<sequence length="260" mass="28535">MSDTHGKFIWVELMTPDMEAGARFYSHVVGWQTKDFGSPEMPYLVLEADGKGMGGIMELTEEHKGQGIPPNWTGYVDVDDVDATAKLFAEKGGSIMRPPQDIPEIGRFAVVADPSGAVLCIMTPLPMETGGFPEDAQSKQGHVSWHELFTDNVDDAIAFYGEVFGWTKDHDFDMGGEMGPYRIFAHNGKAVGGMMKRMPQMPVCHWAYYFNVDGIDDAITRVSTGGGKVVNGPMEVPGESWIVNCQDPQGAFFSLLSQKK</sequence>
<evidence type="ECO:0000259" key="1">
    <source>
        <dbReference type="PROSITE" id="PS51819"/>
    </source>
</evidence>
<dbReference type="SUPFAM" id="SSF54593">
    <property type="entry name" value="Glyoxalase/Bleomycin resistance protein/Dihydroxybiphenyl dioxygenase"/>
    <property type="match status" value="2"/>
</dbReference>